<dbReference type="InterPro" id="IPR011006">
    <property type="entry name" value="CheY-like_superfamily"/>
</dbReference>
<keyword evidence="1 3" id="KW-0238">DNA-binding</keyword>
<proteinExistence type="predicted"/>
<evidence type="ECO:0000256" key="2">
    <source>
        <dbReference type="PROSITE-ProRule" id="PRU00169"/>
    </source>
</evidence>
<dbReference type="Pfam" id="PF00072">
    <property type="entry name" value="Response_reg"/>
    <property type="match status" value="1"/>
</dbReference>
<feature type="DNA-binding region" description="OmpR/PhoB-type" evidence="3">
    <location>
        <begin position="127"/>
        <end position="225"/>
    </location>
</feature>
<dbReference type="Proteomes" id="UP001620409">
    <property type="component" value="Unassembled WGS sequence"/>
</dbReference>
<name>A0ABW8IP54_9GAMM</name>
<dbReference type="PANTHER" id="PTHR48111">
    <property type="entry name" value="REGULATOR OF RPOS"/>
    <property type="match status" value="1"/>
</dbReference>
<dbReference type="PROSITE" id="PS51755">
    <property type="entry name" value="OMPR_PHOB"/>
    <property type="match status" value="1"/>
</dbReference>
<feature type="domain" description="OmpR/PhoB-type" evidence="5">
    <location>
        <begin position="127"/>
        <end position="225"/>
    </location>
</feature>
<gene>
    <name evidence="6" type="ORF">ISP18_20600</name>
</gene>
<evidence type="ECO:0000313" key="6">
    <source>
        <dbReference type="EMBL" id="MFK2857015.1"/>
    </source>
</evidence>
<dbReference type="InterPro" id="IPR036388">
    <property type="entry name" value="WH-like_DNA-bd_sf"/>
</dbReference>
<dbReference type="SMART" id="SM00448">
    <property type="entry name" value="REC"/>
    <property type="match status" value="1"/>
</dbReference>
<comment type="caution">
    <text evidence="6">The sequence shown here is derived from an EMBL/GenBank/DDBJ whole genome shotgun (WGS) entry which is preliminary data.</text>
</comment>
<dbReference type="Gene3D" id="3.40.50.2300">
    <property type="match status" value="1"/>
</dbReference>
<accession>A0ABW8IP54</accession>
<evidence type="ECO:0000259" key="4">
    <source>
        <dbReference type="PROSITE" id="PS50110"/>
    </source>
</evidence>
<dbReference type="Pfam" id="PF00486">
    <property type="entry name" value="Trans_reg_C"/>
    <property type="match status" value="1"/>
</dbReference>
<dbReference type="SMART" id="SM00862">
    <property type="entry name" value="Trans_reg_C"/>
    <property type="match status" value="1"/>
</dbReference>
<evidence type="ECO:0000313" key="7">
    <source>
        <dbReference type="Proteomes" id="UP001620409"/>
    </source>
</evidence>
<evidence type="ECO:0000256" key="1">
    <source>
        <dbReference type="ARBA" id="ARBA00023125"/>
    </source>
</evidence>
<dbReference type="EMBL" id="JADIKI010000023">
    <property type="protein sequence ID" value="MFK2857015.1"/>
    <property type="molecule type" value="Genomic_DNA"/>
</dbReference>
<keyword evidence="2" id="KW-0597">Phosphoprotein</keyword>
<dbReference type="CDD" id="cd00383">
    <property type="entry name" value="trans_reg_C"/>
    <property type="match status" value="1"/>
</dbReference>
<protein>
    <submittedName>
        <fullName evidence="6">Response regulator transcription factor</fullName>
    </submittedName>
</protein>
<dbReference type="InterPro" id="IPR001867">
    <property type="entry name" value="OmpR/PhoB-type_DNA-bd"/>
</dbReference>
<dbReference type="PANTHER" id="PTHR48111:SF76">
    <property type="entry name" value="TWO-COMPONENT RESPONSE REGULATOR"/>
    <property type="match status" value="1"/>
</dbReference>
<evidence type="ECO:0000259" key="5">
    <source>
        <dbReference type="PROSITE" id="PS51755"/>
    </source>
</evidence>
<dbReference type="SUPFAM" id="SSF52172">
    <property type="entry name" value="CheY-like"/>
    <property type="match status" value="1"/>
</dbReference>
<reference evidence="6 7" key="1">
    <citation type="submission" date="2020-10" db="EMBL/GenBank/DDBJ databases">
        <title>Phylogeny of dyella-like bacteria.</title>
        <authorList>
            <person name="Fu J."/>
        </authorList>
    </citation>
    <scope>NUCLEOTIDE SEQUENCE [LARGE SCALE GENOMIC DNA]</scope>
    <source>
        <strain evidence="6 7">DHG40</strain>
    </source>
</reference>
<dbReference type="InterPro" id="IPR001789">
    <property type="entry name" value="Sig_transdc_resp-reg_receiver"/>
</dbReference>
<organism evidence="6 7">
    <name type="scientific">Dyella humi</name>
    <dbReference type="NCBI Taxonomy" id="1770547"/>
    <lineage>
        <taxon>Bacteria</taxon>
        <taxon>Pseudomonadati</taxon>
        <taxon>Pseudomonadota</taxon>
        <taxon>Gammaproteobacteria</taxon>
        <taxon>Lysobacterales</taxon>
        <taxon>Rhodanobacteraceae</taxon>
        <taxon>Dyella</taxon>
    </lineage>
</organism>
<dbReference type="Gene3D" id="6.10.250.690">
    <property type="match status" value="1"/>
</dbReference>
<dbReference type="Gene3D" id="1.10.10.10">
    <property type="entry name" value="Winged helix-like DNA-binding domain superfamily/Winged helix DNA-binding domain"/>
    <property type="match status" value="1"/>
</dbReference>
<evidence type="ECO:0000256" key="3">
    <source>
        <dbReference type="PROSITE-ProRule" id="PRU01091"/>
    </source>
</evidence>
<dbReference type="InterPro" id="IPR039420">
    <property type="entry name" value="WalR-like"/>
</dbReference>
<dbReference type="PROSITE" id="PS50110">
    <property type="entry name" value="RESPONSE_REGULATORY"/>
    <property type="match status" value="1"/>
</dbReference>
<feature type="modified residue" description="4-aspartylphosphate" evidence="2">
    <location>
        <position position="51"/>
    </location>
</feature>
<sequence length="233" mass="25889">MRCLLIEDDVQTARFIRDGLLRSGHEVALCGDGASGLQQAGATTWDVIVLDRMLPGDIDGLAMLTTLRARNDHTPVLVLSALAGLDERVRGLRDGCDDYLTKPFAFEELLARIEALGRRALLGGNNQHVFAVGDLSVDTRTRRASRAGKPIALQPREYQLLEYLVRHQGEVVTRKRLLTAVWGYHFDPETNVIDVQMSRLRNKVDRDFSTALIHTVRGVGYTVQTSTDEAAHD</sequence>
<keyword evidence="7" id="KW-1185">Reference proteome</keyword>
<feature type="domain" description="Response regulatory" evidence="4">
    <location>
        <begin position="2"/>
        <end position="117"/>
    </location>
</feature>
<dbReference type="RefSeq" id="WP_380006885.1">
    <property type="nucleotide sequence ID" value="NZ_JADIKI010000023.1"/>
</dbReference>